<dbReference type="RefSeq" id="WP_094060995.1">
    <property type="nucleotide sequence ID" value="NZ_CP022530.1"/>
</dbReference>
<dbReference type="Proteomes" id="UP000202440">
    <property type="component" value="Chromosome"/>
</dbReference>
<reference evidence="1 2" key="1">
    <citation type="submission" date="2017-07" db="EMBL/GenBank/DDBJ databases">
        <title>Annotated genome sequence of Bacterioplanes sanyensis isolated from Red Sea.</title>
        <authorList>
            <person name="Rehman Z.U."/>
        </authorList>
    </citation>
    <scope>NUCLEOTIDE SEQUENCE [LARGE SCALE GENOMIC DNA]</scope>
    <source>
        <strain evidence="1 2">NV9</strain>
    </source>
</reference>
<proteinExistence type="predicted"/>
<dbReference type="OrthoDB" id="9794260at2"/>
<dbReference type="KEGG" id="bsan:CHH28_14570"/>
<protein>
    <submittedName>
        <fullName evidence="1">Uncharacterized protein</fullName>
    </submittedName>
</protein>
<sequence length="83" mass="9543">MSEHNQNDHSLYVARLIENYLQAHPDAMDSFEGIRRWWITEQKVHESAFSVKNALEILLDKGVVEEVGGGFFKCAVKEKSARH</sequence>
<accession>A0A222FN72</accession>
<organism evidence="1 2">
    <name type="scientific">Bacterioplanes sanyensis</name>
    <dbReference type="NCBI Taxonomy" id="1249553"/>
    <lineage>
        <taxon>Bacteria</taxon>
        <taxon>Pseudomonadati</taxon>
        <taxon>Pseudomonadota</taxon>
        <taxon>Gammaproteobacteria</taxon>
        <taxon>Oceanospirillales</taxon>
        <taxon>Oceanospirillaceae</taxon>
        <taxon>Bacterioplanes</taxon>
    </lineage>
</organism>
<evidence type="ECO:0000313" key="1">
    <source>
        <dbReference type="EMBL" id="ASP39821.1"/>
    </source>
</evidence>
<dbReference type="EMBL" id="CP022530">
    <property type="protein sequence ID" value="ASP39821.1"/>
    <property type="molecule type" value="Genomic_DNA"/>
</dbReference>
<dbReference type="AlphaFoldDB" id="A0A222FN72"/>
<keyword evidence="2" id="KW-1185">Reference proteome</keyword>
<evidence type="ECO:0000313" key="2">
    <source>
        <dbReference type="Proteomes" id="UP000202440"/>
    </source>
</evidence>
<gene>
    <name evidence="1" type="ORF">CHH28_14570</name>
</gene>
<name>A0A222FN72_9GAMM</name>